<dbReference type="PANTHER" id="PTHR48081:SF8">
    <property type="entry name" value="ALPHA_BETA HYDROLASE FOLD-3 DOMAIN-CONTAINING PROTEIN-RELATED"/>
    <property type="match status" value="1"/>
</dbReference>
<protein>
    <recommendedName>
        <fullName evidence="2">Alpha/beta hydrolase fold-3 domain-containing protein</fullName>
    </recommendedName>
</protein>
<feature type="non-terminal residue" evidence="3">
    <location>
        <position position="1"/>
    </location>
</feature>
<dbReference type="GO" id="GO:0016787">
    <property type="term" value="F:hydrolase activity"/>
    <property type="evidence" value="ECO:0007669"/>
    <property type="project" value="UniProtKB-KW"/>
</dbReference>
<dbReference type="Pfam" id="PF07859">
    <property type="entry name" value="Abhydrolase_3"/>
    <property type="match status" value="1"/>
</dbReference>
<dbReference type="InterPro" id="IPR013094">
    <property type="entry name" value="AB_hydrolase_3"/>
</dbReference>
<dbReference type="Proteomes" id="UP000663853">
    <property type="component" value="Unassembled WGS sequence"/>
</dbReference>
<organism evidence="3 4">
    <name type="scientific">Rhizoctonia solani</name>
    <dbReference type="NCBI Taxonomy" id="456999"/>
    <lineage>
        <taxon>Eukaryota</taxon>
        <taxon>Fungi</taxon>
        <taxon>Dikarya</taxon>
        <taxon>Basidiomycota</taxon>
        <taxon>Agaricomycotina</taxon>
        <taxon>Agaricomycetes</taxon>
        <taxon>Cantharellales</taxon>
        <taxon>Ceratobasidiaceae</taxon>
        <taxon>Rhizoctonia</taxon>
    </lineage>
</organism>
<comment type="caution">
    <text evidence="3">The sequence shown here is derived from an EMBL/GenBank/DDBJ whole genome shotgun (WGS) entry which is preliminary data.</text>
</comment>
<dbReference type="SUPFAM" id="SSF53474">
    <property type="entry name" value="alpha/beta-Hydrolases"/>
    <property type="match status" value="1"/>
</dbReference>
<reference evidence="3" key="1">
    <citation type="submission" date="2021-01" db="EMBL/GenBank/DDBJ databases">
        <authorList>
            <person name="Kaushik A."/>
        </authorList>
    </citation>
    <scope>NUCLEOTIDE SEQUENCE</scope>
    <source>
        <strain evidence="3">AG6-10EEA</strain>
    </source>
</reference>
<dbReference type="Gene3D" id="3.40.50.1820">
    <property type="entry name" value="alpha/beta hydrolase"/>
    <property type="match status" value="1"/>
</dbReference>
<name>A0A8H3DPT8_9AGAM</name>
<evidence type="ECO:0000259" key="2">
    <source>
        <dbReference type="Pfam" id="PF07859"/>
    </source>
</evidence>
<dbReference type="PANTHER" id="PTHR48081">
    <property type="entry name" value="AB HYDROLASE SUPERFAMILY PROTEIN C4A8.06C"/>
    <property type="match status" value="1"/>
</dbReference>
<gene>
    <name evidence="3" type="ORF">RDB_LOCUS184485</name>
</gene>
<evidence type="ECO:0000313" key="4">
    <source>
        <dbReference type="Proteomes" id="UP000663853"/>
    </source>
</evidence>
<dbReference type="AlphaFoldDB" id="A0A8H3DPT8"/>
<dbReference type="EMBL" id="CAJMXA010004231">
    <property type="protein sequence ID" value="CAE6537770.1"/>
    <property type="molecule type" value="Genomic_DNA"/>
</dbReference>
<accession>A0A8H3DPT8</accession>
<proteinExistence type="predicted"/>
<feature type="domain" description="Alpha/beta hydrolase fold-3" evidence="2">
    <location>
        <begin position="3"/>
        <end position="191"/>
    </location>
</feature>
<evidence type="ECO:0000256" key="1">
    <source>
        <dbReference type="ARBA" id="ARBA00022801"/>
    </source>
</evidence>
<keyword evidence="1" id="KW-0378">Hydrolase</keyword>
<dbReference type="InterPro" id="IPR050300">
    <property type="entry name" value="GDXG_lipolytic_enzyme"/>
</dbReference>
<dbReference type="InterPro" id="IPR029058">
    <property type="entry name" value="AB_hydrolase_fold"/>
</dbReference>
<sequence length="197" mass="21637">MAVKCVIVSVGYRLAPECTFPTAFNDTWATLSWIHGEGAEKLNIDKNRIALAGYSSGGTLTAAIAQQASLSEPPIRLVGQAMFMPTLNATPSYDPETWSLSMREYAEIPGLWTRDVLWARDMHTPNEGDRENPKASPLLQKHNKAFKLMAPAWIGVAEMDTLRSDGETYAEILKNQGVRVELKTYIGASHLTLVADG</sequence>
<evidence type="ECO:0000313" key="3">
    <source>
        <dbReference type="EMBL" id="CAE6537770.1"/>
    </source>
</evidence>